<evidence type="ECO:0000256" key="1">
    <source>
        <dbReference type="ARBA" id="ARBA00004651"/>
    </source>
</evidence>
<keyword evidence="5 7" id="KW-0472">Membrane</keyword>
<keyword evidence="3 7" id="KW-0812">Transmembrane</keyword>
<feature type="transmembrane region" description="Helical" evidence="7">
    <location>
        <begin position="698"/>
        <end position="719"/>
    </location>
</feature>
<evidence type="ECO:0000259" key="8">
    <source>
        <dbReference type="Pfam" id="PF02687"/>
    </source>
</evidence>
<dbReference type="Pfam" id="PF12704">
    <property type="entry name" value="MacB_PCD"/>
    <property type="match status" value="2"/>
</dbReference>
<keyword evidence="2" id="KW-1003">Cell membrane</keyword>
<proteinExistence type="inferred from homology"/>
<dbReference type="OrthoDB" id="5711186at2"/>
<dbReference type="RefSeq" id="WP_054454368.1">
    <property type="nucleotide sequence ID" value="NZ_LHPH01000010.1"/>
</dbReference>
<evidence type="ECO:0008006" key="12">
    <source>
        <dbReference type="Google" id="ProtNLM"/>
    </source>
</evidence>
<evidence type="ECO:0000313" key="11">
    <source>
        <dbReference type="Proteomes" id="UP000037848"/>
    </source>
</evidence>
<sequence length="817" mass="91559">MSRLTKTRSQLRLAWASLMNAPGFVTAVVATLALTLATLFVVLSLVNSYFLKPLDVFDETRMVVVEQSLTYDDYDAVGFQSYQSIVHWLKNNQSFEQAFMMNAAENVFLYLDGQPKKDVLYVGGEYFELLHTPFLLGHGFKKGGTLEEADNSAVISEKFWKEHFNSDPDVIGKSLKTASEIEGDGHIITGVVAANFSPPYMIKAGSVDVWYPTSSDRRFFHNDDWQSPWTNTFRNLKLIAVLKPSVTNEQVKTDLKAQIDTIKSQWLNNGGITDVKPVVTPYREVELGNNDQLSLMMLAGAVGLLIIAVLNVSTLFFSRALAQHKTLALQAVLGAKRKTLFSSILLQSLILMSISVSIALFLSIWGIRLFKVLAEGRLPLVNSLAVDLNLVLIAVVMCIALAYIFSMITARLVNYKTLNNQMQNSGKGGVSQVSGRTVRILIGTQMFVAALLVSFSIMIVSKALDTINRPLGSDTQNLYFAQLFQTNNNATLAERYEQIKQYQKVLQNSEGIKDVAIGQSPVSARQNANTLTDVEGKSSIFFPSQWVGPDYFDLVGTKILAGRTFSEQAMRGETNELLVSISVAKWLLPDQEYTNVIGKSYKGLEDKMFEIVGITEDFNHPKYYDESFGRHMWWPAQPWSYMFVIETEQGVELTSKQVLSLLRKANSHLTLWQFRDLQQEYDDLLYMSHLTVALCSTLALFTLLLAAIGIFGVLSYNLGLRRYEFGIRMALGAKKIRLFKLMSKEAVIPVLIGFILAIATVLAGYFMLQEQLISWLIMDVRLQLIAWTITLIIAMFACFRPLLLLIKAKPMAALRND</sequence>
<dbReference type="Pfam" id="PF02687">
    <property type="entry name" value="FtsX"/>
    <property type="match status" value="1"/>
</dbReference>
<evidence type="ECO:0000256" key="6">
    <source>
        <dbReference type="ARBA" id="ARBA00038076"/>
    </source>
</evidence>
<dbReference type="InterPro" id="IPR050250">
    <property type="entry name" value="Macrolide_Exporter_MacB"/>
</dbReference>
<feature type="domain" description="ABC3 transporter permease C-terminal" evidence="8">
    <location>
        <begin position="697"/>
        <end position="808"/>
    </location>
</feature>
<dbReference type="AlphaFoldDB" id="A0A0N1EJL6"/>
<feature type="transmembrane region" description="Helical" evidence="7">
    <location>
        <begin position="293"/>
        <end position="317"/>
    </location>
</feature>
<dbReference type="InterPro" id="IPR003838">
    <property type="entry name" value="ABC3_permease_C"/>
</dbReference>
<keyword evidence="11" id="KW-1185">Reference proteome</keyword>
<feature type="domain" description="MacB-like periplasmic core" evidence="9">
    <location>
        <begin position="29"/>
        <end position="257"/>
    </location>
</feature>
<feature type="transmembrane region" description="Helical" evidence="7">
    <location>
        <begin position="390"/>
        <end position="413"/>
    </location>
</feature>
<dbReference type="GO" id="GO:0005886">
    <property type="term" value="C:plasma membrane"/>
    <property type="evidence" value="ECO:0007669"/>
    <property type="project" value="UniProtKB-SubCell"/>
</dbReference>
<feature type="transmembrane region" description="Helical" evidence="7">
    <location>
        <begin position="344"/>
        <end position="370"/>
    </location>
</feature>
<comment type="similarity">
    <text evidence="6">Belongs to the ABC-4 integral membrane protein family.</text>
</comment>
<evidence type="ECO:0000256" key="4">
    <source>
        <dbReference type="ARBA" id="ARBA00022989"/>
    </source>
</evidence>
<feature type="transmembrane region" description="Helical" evidence="7">
    <location>
        <begin position="746"/>
        <end position="768"/>
    </location>
</feature>
<protein>
    <recommendedName>
        <fullName evidence="12">Permease</fullName>
    </recommendedName>
</protein>
<gene>
    <name evidence="10" type="ORF">ADS77_10715</name>
</gene>
<dbReference type="STRING" id="187330.AMS58_15135"/>
<evidence type="ECO:0000256" key="3">
    <source>
        <dbReference type="ARBA" id="ARBA00022692"/>
    </source>
</evidence>
<dbReference type="PANTHER" id="PTHR30572:SF4">
    <property type="entry name" value="ABC TRANSPORTER PERMEASE YTRF"/>
    <property type="match status" value="1"/>
</dbReference>
<evidence type="ECO:0000259" key="9">
    <source>
        <dbReference type="Pfam" id="PF12704"/>
    </source>
</evidence>
<feature type="transmembrane region" description="Helical" evidence="7">
    <location>
        <begin position="784"/>
        <end position="806"/>
    </location>
</feature>
<comment type="caution">
    <text evidence="10">The sequence shown here is derived from an EMBL/GenBank/DDBJ whole genome shotgun (WGS) entry which is preliminary data.</text>
</comment>
<name>A0A0N1EJL6_9GAMM</name>
<reference evidence="10 11" key="1">
    <citation type="submission" date="2015-08" db="EMBL/GenBank/DDBJ databases">
        <title>Draft Genome Sequence of Pseudoalteromonas porphyrae UCD-SED14.</title>
        <authorList>
            <person name="Coil D.A."/>
            <person name="Jospin G."/>
            <person name="Lee R.D."/>
            <person name="Eisen J.A."/>
        </authorList>
    </citation>
    <scope>NUCLEOTIDE SEQUENCE [LARGE SCALE GENOMIC DNA]</scope>
    <source>
        <strain evidence="10 11">UCD-SED14</strain>
    </source>
</reference>
<dbReference type="Proteomes" id="UP000037848">
    <property type="component" value="Unassembled WGS sequence"/>
</dbReference>
<evidence type="ECO:0000313" key="10">
    <source>
        <dbReference type="EMBL" id="KPH63146.1"/>
    </source>
</evidence>
<dbReference type="EMBL" id="LHPH01000010">
    <property type="protein sequence ID" value="KPH63146.1"/>
    <property type="molecule type" value="Genomic_DNA"/>
</dbReference>
<keyword evidence="4 7" id="KW-1133">Transmembrane helix</keyword>
<comment type="subcellular location">
    <subcellularLocation>
        <location evidence="1">Cell membrane</location>
        <topology evidence="1">Multi-pass membrane protein</topology>
    </subcellularLocation>
</comment>
<evidence type="ECO:0000256" key="2">
    <source>
        <dbReference type="ARBA" id="ARBA00022475"/>
    </source>
</evidence>
<organism evidence="10 11">
    <name type="scientific">Pseudoalteromonas porphyrae</name>
    <dbReference type="NCBI Taxonomy" id="187330"/>
    <lineage>
        <taxon>Bacteria</taxon>
        <taxon>Pseudomonadati</taxon>
        <taxon>Pseudomonadota</taxon>
        <taxon>Gammaproteobacteria</taxon>
        <taxon>Alteromonadales</taxon>
        <taxon>Pseudoalteromonadaceae</taxon>
        <taxon>Pseudoalteromonas</taxon>
    </lineage>
</organism>
<dbReference type="GO" id="GO:0022857">
    <property type="term" value="F:transmembrane transporter activity"/>
    <property type="evidence" value="ECO:0007669"/>
    <property type="project" value="TreeGrafter"/>
</dbReference>
<evidence type="ECO:0000256" key="7">
    <source>
        <dbReference type="SAM" id="Phobius"/>
    </source>
</evidence>
<feature type="transmembrane region" description="Helical" evidence="7">
    <location>
        <begin position="440"/>
        <end position="460"/>
    </location>
</feature>
<accession>A0A0N1EJL6</accession>
<evidence type="ECO:0000256" key="5">
    <source>
        <dbReference type="ARBA" id="ARBA00023136"/>
    </source>
</evidence>
<feature type="domain" description="MacB-like periplasmic core" evidence="9">
    <location>
        <begin position="452"/>
        <end position="619"/>
    </location>
</feature>
<dbReference type="PATRIC" id="fig|187330.3.peg.4259"/>
<dbReference type="InterPro" id="IPR025857">
    <property type="entry name" value="MacB_PCD"/>
</dbReference>
<dbReference type="PANTHER" id="PTHR30572">
    <property type="entry name" value="MEMBRANE COMPONENT OF TRANSPORTER-RELATED"/>
    <property type="match status" value="1"/>
</dbReference>